<dbReference type="InterPro" id="IPR015018">
    <property type="entry name" value="DUF1905"/>
</dbReference>
<sequence length="174" mass="20016">MAKVSFESVFQKFEKMGEKTGWTYLEVEAEIARQIKPDTKTSFRVKGFIGSTKISFLALLPMGNGDFILPLNAEIRKTLHVNLGEKVILSLEEDTEERSLDGDFLATLELEPHALRFFETLPKGHQRYFSNWISSAKTIETRTKRISMAIEGLNRELGYGEMIRYYKAKKDKEL</sequence>
<evidence type="ECO:0000313" key="2">
    <source>
        <dbReference type="Proteomes" id="UP001595616"/>
    </source>
</evidence>
<reference evidence="2" key="1">
    <citation type="journal article" date="2019" name="Int. J. Syst. Evol. Microbiol.">
        <title>The Global Catalogue of Microorganisms (GCM) 10K type strain sequencing project: providing services to taxonomists for standard genome sequencing and annotation.</title>
        <authorList>
            <consortium name="The Broad Institute Genomics Platform"/>
            <consortium name="The Broad Institute Genome Sequencing Center for Infectious Disease"/>
            <person name="Wu L."/>
            <person name="Ma J."/>
        </authorList>
    </citation>
    <scope>NUCLEOTIDE SEQUENCE [LARGE SCALE GENOMIC DNA]</scope>
    <source>
        <strain evidence="2">CECT 7956</strain>
    </source>
</reference>
<dbReference type="SUPFAM" id="SSF141694">
    <property type="entry name" value="AF2212/PG0164-like"/>
    <property type="match status" value="1"/>
</dbReference>
<dbReference type="RefSeq" id="WP_379837368.1">
    <property type="nucleotide sequence ID" value="NZ_JBHRYQ010000001.1"/>
</dbReference>
<gene>
    <name evidence="1" type="ORF">ACFOOI_09455</name>
</gene>
<protein>
    <submittedName>
        <fullName evidence="1">YdeI/OmpD-associated family protein</fullName>
    </submittedName>
</protein>
<comment type="caution">
    <text evidence="1">The sequence shown here is derived from an EMBL/GenBank/DDBJ whole genome shotgun (WGS) entry which is preliminary data.</text>
</comment>
<dbReference type="InterPro" id="IPR037079">
    <property type="entry name" value="AF2212/PG0164-like_sf"/>
</dbReference>
<accession>A0ABV7YY65</accession>
<dbReference type="Pfam" id="PF13376">
    <property type="entry name" value="OmdA"/>
    <property type="match status" value="1"/>
</dbReference>
<name>A0ABV7YY65_9BACT</name>
<dbReference type="Pfam" id="PF08922">
    <property type="entry name" value="DUF1905"/>
    <property type="match status" value="1"/>
</dbReference>
<organism evidence="1 2">
    <name type="scientific">Lacihabitans lacunae</name>
    <dbReference type="NCBI Taxonomy" id="1028214"/>
    <lineage>
        <taxon>Bacteria</taxon>
        <taxon>Pseudomonadati</taxon>
        <taxon>Bacteroidota</taxon>
        <taxon>Cytophagia</taxon>
        <taxon>Cytophagales</taxon>
        <taxon>Leadbetterellaceae</taxon>
        <taxon>Lacihabitans</taxon>
    </lineage>
</organism>
<proteinExistence type="predicted"/>
<dbReference type="Proteomes" id="UP001595616">
    <property type="component" value="Unassembled WGS sequence"/>
</dbReference>
<evidence type="ECO:0000313" key="1">
    <source>
        <dbReference type="EMBL" id="MFC3810877.1"/>
    </source>
</evidence>
<dbReference type="Gene3D" id="2.40.30.100">
    <property type="entry name" value="AF2212/PG0164-like"/>
    <property type="match status" value="1"/>
</dbReference>
<keyword evidence="2" id="KW-1185">Reference proteome</keyword>
<dbReference type="EMBL" id="JBHRYQ010000001">
    <property type="protein sequence ID" value="MFC3810877.1"/>
    <property type="molecule type" value="Genomic_DNA"/>
</dbReference>